<evidence type="ECO:0000313" key="2">
    <source>
        <dbReference type="Proteomes" id="UP000016960"/>
    </source>
</evidence>
<reference evidence="1 2" key="1">
    <citation type="submission" date="2013-05" db="EMBL/GenBank/DDBJ databases">
        <title>Draft genome sequence of Rubidibacter lacunae KORDI 51-2.</title>
        <authorList>
            <person name="Choi D.H."/>
            <person name="Noh J.H."/>
            <person name="Kwon K.-K."/>
            <person name="Lee J.-H."/>
            <person name="Ryu J.-Y."/>
        </authorList>
    </citation>
    <scope>NUCLEOTIDE SEQUENCE [LARGE SCALE GENOMIC DNA]</scope>
    <source>
        <strain evidence="1 2">KORDI 51-2</strain>
    </source>
</reference>
<name>U5DJX0_9CHRO</name>
<evidence type="ECO:0000313" key="1">
    <source>
        <dbReference type="EMBL" id="ERN41986.1"/>
    </source>
</evidence>
<dbReference type="AlphaFoldDB" id="U5DJX0"/>
<dbReference type="Proteomes" id="UP000016960">
    <property type="component" value="Unassembled WGS sequence"/>
</dbReference>
<protein>
    <submittedName>
        <fullName evidence="1">Uncharacterized protein</fullName>
    </submittedName>
</protein>
<accession>U5DJX0</accession>
<dbReference type="EMBL" id="ASSJ01000035">
    <property type="protein sequence ID" value="ERN41986.1"/>
    <property type="molecule type" value="Genomic_DNA"/>
</dbReference>
<gene>
    <name evidence="1" type="ORF">KR51_00013170</name>
</gene>
<comment type="caution">
    <text evidence="1">The sequence shown here is derived from an EMBL/GenBank/DDBJ whole genome shotgun (WGS) entry which is preliminary data.</text>
</comment>
<keyword evidence="2" id="KW-1185">Reference proteome</keyword>
<proteinExistence type="predicted"/>
<sequence length="69" mass="7466">MMKTTDPPCLPSTLRRFGDPFSLCEIARPLSLKLAVVSVEVLSDRLSSLEAPPHAVAERYAIGEVAAQI</sequence>
<dbReference type="InParanoid" id="U5DJX0"/>
<organism evidence="1 2">
    <name type="scientific">Rubidibacter lacunae KORDI 51-2</name>
    <dbReference type="NCBI Taxonomy" id="582515"/>
    <lineage>
        <taxon>Bacteria</taxon>
        <taxon>Bacillati</taxon>
        <taxon>Cyanobacteriota</taxon>
        <taxon>Cyanophyceae</taxon>
        <taxon>Oscillatoriophycideae</taxon>
        <taxon>Chroococcales</taxon>
        <taxon>Aphanothecaceae</taxon>
        <taxon>Rubidibacter</taxon>
    </lineage>
</organism>